<dbReference type="RefSeq" id="WP_108116275.1">
    <property type="nucleotide sequence ID" value="NZ_QBKT01000009.1"/>
</dbReference>
<dbReference type="EMBL" id="QBKT01000009">
    <property type="protein sequence ID" value="PTX59551.1"/>
    <property type="molecule type" value="Genomic_DNA"/>
</dbReference>
<reference evidence="2 3" key="1">
    <citation type="submission" date="2018-04" db="EMBL/GenBank/DDBJ databases">
        <title>Genomic Encyclopedia of Archaeal and Bacterial Type Strains, Phase II (KMG-II): from individual species to whole genera.</title>
        <authorList>
            <person name="Goeker M."/>
        </authorList>
    </citation>
    <scope>NUCLEOTIDE SEQUENCE [LARGE SCALE GENOMIC DNA]</scope>
    <source>
        <strain evidence="2 3">DSM 25731</strain>
    </source>
</reference>
<keyword evidence="3" id="KW-1185">Reference proteome</keyword>
<evidence type="ECO:0000259" key="1">
    <source>
        <dbReference type="SMART" id="SM00871"/>
    </source>
</evidence>
<dbReference type="InterPro" id="IPR010499">
    <property type="entry name" value="AraC_E-bd"/>
</dbReference>
<accession>A0A2T6BTZ5</accession>
<dbReference type="OrthoDB" id="9807923at2"/>
<dbReference type="Proteomes" id="UP000244090">
    <property type="component" value="Unassembled WGS sequence"/>
</dbReference>
<dbReference type="InterPro" id="IPR011256">
    <property type="entry name" value="Reg_factor_effector_dom_sf"/>
</dbReference>
<dbReference type="Gene3D" id="3.20.80.10">
    <property type="entry name" value="Regulatory factor, effector binding domain"/>
    <property type="match status" value="1"/>
</dbReference>
<dbReference type="CDD" id="cd07818">
    <property type="entry name" value="SRPBCC_1"/>
    <property type="match status" value="1"/>
</dbReference>
<comment type="caution">
    <text evidence="2">The sequence shown here is derived from an EMBL/GenBank/DDBJ whole genome shotgun (WGS) entry which is preliminary data.</text>
</comment>
<dbReference type="SMART" id="SM00871">
    <property type="entry name" value="AraC_E_bind"/>
    <property type="match status" value="1"/>
</dbReference>
<dbReference type="InterPro" id="IPR029442">
    <property type="entry name" value="GyrI-like"/>
</dbReference>
<name>A0A2T6BTZ5_9FLAO</name>
<feature type="domain" description="AraC effector-binding" evidence="1">
    <location>
        <begin position="189"/>
        <end position="345"/>
    </location>
</feature>
<dbReference type="SUPFAM" id="SSF55961">
    <property type="entry name" value="Bet v1-like"/>
    <property type="match status" value="1"/>
</dbReference>
<dbReference type="AlphaFoldDB" id="A0A2T6BTZ5"/>
<proteinExistence type="predicted"/>
<dbReference type="InterPro" id="IPR023393">
    <property type="entry name" value="START-like_dom_sf"/>
</dbReference>
<dbReference type="Pfam" id="PF10604">
    <property type="entry name" value="Polyketide_cyc2"/>
    <property type="match status" value="1"/>
</dbReference>
<dbReference type="Gene3D" id="3.30.530.20">
    <property type="match status" value="1"/>
</dbReference>
<evidence type="ECO:0000313" key="3">
    <source>
        <dbReference type="Proteomes" id="UP000244090"/>
    </source>
</evidence>
<organism evidence="2 3">
    <name type="scientific">Kordia periserrulae</name>
    <dbReference type="NCBI Taxonomy" id="701523"/>
    <lineage>
        <taxon>Bacteria</taxon>
        <taxon>Pseudomonadati</taxon>
        <taxon>Bacteroidota</taxon>
        <taxon>Flavobacteriia</taxon>
        <taxon>Flavobacteriales</taxon>
        <taxon>Flavobacteriaceae</taxon>
        <taxon>Kordia</taxon>
    </lineage>
</organism>
<dbReference type="Pfam" id="PF06445">
    <property type="entry name" value="GyrI-like"/>
    <property type="match status" value="1"/>
</dbReference>
<evidence type="ECO:0000313" key="2">
    <source>
        <dbReference type="EMBL" id="PTX59551.1"/>
    </source>
</evidence>
<dbReference type="InterPro" id="IPR019587">
    <property type="entry name" value="Polyketide_cyclase/dehydratase"/>
</dbReference>
<gene>
    <name evidence="2" type="ORF">C8N46_109140</name>
</gene>
<dbReference type="SUPFAM" id="SSF55136">
    <property type="entry name" value="Probable bacterial effector-binding domain"/>
    <property type="match status" value="1"/>
</dbReference>
<sequence>MKILKYVLLLLLVVVVAGAIYIATRPNSYEVSRSKVIKAPPAVVFNNVSDFKNWEAWNPWMEKDTTIKATYPEQTSGIGGSYSWTSEESGGGTMTNLEMVANKSLTQELKFDDFDASTVTWNLEEVEDGTNVTWTMKGDNMGFMFKAIVAISGGMDNMVGEDYAKGLENLDKVITEQMKNMPQATFRLGEVTQGEVSGKQFVGYFQKTTTDAAIDEMNKLFMEFMPKAGIYGEMNKLDYTPGSLYTKWDEETKEAEFYIGLLVHSTEKLPKSEGLTIMDGPEGKIVKISKFGPYGVGDMEAHAKIAEYMTKNKLMPAGPVWELYENDPMEVQPAEVQTDIYYLVTDAE</sequence>
<protein>
    <submittedName>
        <fullName evidence="2">Effector-binding domain-containing protein</fullName>
    </submittedName>
</protein>